<dbReference type="Proteomes" id="UP000192411">
    <property type="component" value="Unassembled WGS sequence"/>
</dbReference>
<keyword evidence="1" id="KW-0732">Signal</keyword>
<dbReference type="PROSITE" id="PS51257">
    <property type="entry name" value="PROKAR_LIPOPROTEIN"/>
    <property type="match status" value="1"/>
</dbReference>
<accession>A0A1X0JMY0</accession>
<dbReference type="RefSeq" id="WP_083126716.1">
    <property type="nucleotide sequence ID" value="NZ_MVIM01000008.1"/>
</dbReference>
<organism evidence="2 3">
    <name type="scientific">Mycolicibacterium tusciae</name>
    <dbReference type="NCBI Taxonomy" id="75922"/>
    <lineage>
        <taxon>Bacteria</taxon>
        <taxon>Bacillati</taxon>
        <taxon>Actinomycetota</taxon>
        <taxon>Actinomycetes</taxon>
        <taxon>Mycobacteriales</taxon>
        <taxon>Mycobacteriaceae</taxon>
        <taxon>Mycolicibacterium</taxon>
    </lineage>
</organism>
<evidence type="ECO:0000313" key="3">
    <source>
        <dbReference type="Proteomes" id="UP000192411"/>
    </source>
</evidence>
<dbReference type="OrthoDB" id="4762505at2"/>
<feature type="chain" id="PRO_5010864367" description="DUF4333 domain-containing protein" evidence="1">
    <location>
        <begin position="29"/>
        <end position="98"/>
    </location>
</feature>
<gene>
    <name evidence="2" type="ORF">BST47_17060</name>
</gene>
<proteinExistence type="predicted"/>
<protein>
    <recommendedName>
        <fullName evidence="4">DUF4333 domain-containing protein</fullName>
    </recommendedName>
</protein>
<evidence type="ECO:0000313" key="2">
    <source>
        <dbReference type="EMBL" id="ORB64293.1"/>
    </source>
</evidence>
<evidence type="ECO:0000256" key="1">
    <source>
        <dbReference type="SAM" id="SignalP"/>
    </source>
</evidence>
<dbReference type="EMBL" id="MVIM01000008">
    <property type="protein sequence ID" value="ORB64293.1"/>
    <property type="molecule type" value="Genomic_DNA"/>
</dbReference>
<keyword evidence="3" id="KW-1185">Reference proteome</keyword>
<comment type="caution">
    <text evidence="2">The sequence shown here is derived from an EMBL/GenBank/DDBJ whole genome shotgun (WGS) entry which is preliminary data.</text>
</comment>
<feature type="signal peptide" evidence="1">
    <location>
        <begin position="1"/>
        <end position="28"/>
    </location>
</feature>
<dbReference type="AlphaFoldDB" id="A0A1X0JMY0"/>
<evidence type="ECO:0008006" key="4">
    <source>
        <dbReference type="Google" id="ProtNLM"/>
    </source>
</evidence>
<sequence length="98" mass="10465">MRSTLLIMTGIAAAACGIILAPAAISSAQESAQLTIANLEAQGFDVKINRIGSAPLNQCVVTDIRNARNRTELVRRGDDLIEVVAERNITVTADCSRR</sequence>
<reference evidence="2 3" key="1">
    <citation type="submission" date="2017-02" db="EMBL/GenBank/DDBJ databases">
        <title>The new phylogeny of genus Mycobacterium.</title>
        <authorList>
            <person name="Tortoli E."/>
            <person name="Trovato A."/>
            <person name="Cirillo D.M."/>
        </authorList>
    </citation>
    <scope>NUCLEOTIDE SEQUENCE [LARGE SCALE GENOMIC DNA]</scope>
    <source>
        <strain evidence="2 3">DSM 44338</strain>
    </source>
</reference>
<name>A0A1X0JMY0_9MYCO</name>